<dbReference type="InterPro" id="IPR052024">
    <property type="entry name" value="Methanogen_methyltrans"/>
</dbReference>
<gene>
    <name evidence="2" type="ORF">QOZ84_09950</name>
</gene>
<dbReference type="Gene3D" id="3.20.20.210">
    <property type="match status" value="1"/>
</dbReference>
<name>A0ABT7EB04_9FIRM</name>
<dbReference type="PANTHER" id="PTHR47099">
    <property type="entry name" value="METHYLCOBAMIDE:COM METHYLTRANSFERASE MTBA"/>
    <property type="match status" value="1"/>
</dbReference>
<keyword evidence="3" id="KW-1185">Reference proteome</keyword>
<dbReference type="InterPro" id="IPR038071">
    <property type="entry name" value="UROD/MetE-like_sf"/>
</dbReference>
<evidence type="ECO:0000259" key="1">
    <source>
        <dbReference type="Pfam" id="PF01208"/>
    </source>
</evidence>
<dbReference type="EMBL" id="JASKYM010000004">
    <property type="protein sequence ID" value="MDK2563872.1"/>
    <property type="molecule type" value="Genomic_DNA"/>
</dbReference>
<evidence type="ECO:0000313" key="3">
    <source>
        <dbReference type="Proteomes" id="UP001301012"/>
    </source>
</evidence>
<protein>
    <submittedName>
        <fullName evidence="2">Uroporphyrinogen decarboxylase family protein</fullName>
    </submittedName>
</protein>
<dbReference type="Proteomes" id="UP001301012">
    <property type="component" value="Unassembled WGS sequence"/>
</dbReference>
<dbReference type="Pfam" id="PF01208">
    <property type="entry name" value="URO-D"/>
    <property type="match status" value="1"/>
</dbReference>
<sequence>MDKIFKCSQNDNENIPAELIINTNLKFPDLHTNSNDISYISQKLKEYKKDTFCKLPFCTTVEAQAMGANINLGDEKNCPRVGNYAFDDIKDLLKISKIDLSKGRIKEVLDAISILKNKDEKVVLNICGPFTIIALLIEQKYFYKALRKDKSKVDNILKIIEDNIVDYAVGANQNGVNMISFSDPVASIEIVGPRVYKEIVGNTIKRLLNKLDDALDDTIIHLCGKTSTSLEFYGFCESKKLDYSKDITYGQAICELISTKDKGNIFIGHNCMKRTPYKITESLLYNIKIH</sequence>
<dbReference type="PANTHER" id="PTHR47099:SF1">
    <property type="entry name" value="METHYLCOBAMIDE:COM METHYLTRANSFERASE MTBA"/>
    <property type="match status" value="1"/>
</dbReference>
<reference evidence="2 3" key="1">
    <citation type="submission" date="2023-05" db="EMBL/GenBank/DDBJ databases">
        <title>Rombocin, a short stable natural nisin variant, displays selective antimicrobial activity against Listeria monocytogenes and employs dual mode of action to kill target bacterial strains.</title>
        <authorList>
            <person name="Wambui J."/>
            <person name="Stephan R."/>
            <person name="Kuipers O.P."/>
        </authorList>
    </citation>
    <scope>NUCLEOTIDE SEQUENCE [LARGE SCALE GENOMIC DNA]</scope>
    <source>
        <strain evidence="2 3">RC002</strain>
    </source>
</reference>
<accession>A0ABT7EB04</accession>
<proteinExistence type="predicted"/>
<organism evidence="2 3">
    <name type="scientific">Romboutsia sedimentorum</name>
    <dbReference type="NCBI Taxonomy" id="1368474"/>
    <lineage>
        <taxon>Bacteria</taxon>
        <taxon>Bacillati</taxon>
        <taxon>Bacillota</taxon>
        <taxon>Clostridia</taxon>
        <taxon>Peptostreptococcales</taxon>
        <taxon>Peptostreptococcaceae</taxon>
        <taxon>Romboutsia</taxon>
    </lineage>
</organism>
<dbReference type="RefSeq" id="WP_284132810.1">
    <property type="nucleotide sequence ID" value="NZ_JASKYM010000004.1"/>
</dbReference>
<dbReference type="SUPFAM" id="SSF51726">
    <property type="entry name" value="UROD/MetE-like"/>
    <property type="match status" value="1"/>
</dbReference>
<feature type="domain" description="Uroporphyrinogen decarboxylase (URO-D)" evidence="1">
    <location>
        <begin position="20"/>
        <end position="234"/>
    </location>
</feature>
<dbReference type="InterPro" id="IPR000257">
    <property type="entry name" value="Uroporphyrinogen_deCOase"/>
</dbReference>
<comment type="caution">
    <text evidence="2">The sequence shown here is derived from an EMBL/GenBank/DDBJ whole genome shotgun (WGS) entry which is preliminary data.</text>
</comment>
<evidence type="ECO:0000313" key="2">
    <source>
        <dbReference type="EMBL" id="MDK2563872.1"/>
    </source>
</evidence>